<evidence type="ECO:0008006" key="3">
    <source>
        <dbReference type="Google" id="ProtNLM"/>
    </source>
</evidence>
<accession>A0AAV5VUH5</accession>
<dbReference type="Pfam" id="PF10318">
    <property type="entry name" value="7TM_GPCR_Srh"/>
    <property type="match status" value="1"/>
</dbReference>
<protein>
    <recommendedName>
        <fullName evidence="3">G protein-coupled receptor</fullName>
    </recommendedName>
</protein>
<sequence length="143" mass="15898">MTVIELDVFWLSFMPVYHHLVAIRFQINMLNLQDFEHEHSYSGVTTQTSPDSDTAGANATNTGDNIVSHTTFYYSGALIFQISQLITPLTIQIGPLIMYNVAWVTKSLQPGVINAGVCVQLTHTSVHTIVLLITTPSYRQAML</sequence>
<organism evidence="1 2">
    <name type="scientific">Pristionchus fissidentatus</name>
    <dbReference type="NCBI Taxonomy" id="1538716"/>
    <lineage>
        <taxon>Eukaryota</taxon>
        <taxon>Metazoa</taxon>
        <taxon>Ecdysozoa</taxon>
        <taxon>Nematoda</taxon>
        <taxon>Chromadorea</taxon>
        <taxon>Rhabditida</taxon>
        <taxon>Rhabditina</taxon>
        <taxon>Diplogasteromorpha</taxon>
        <taxon>Diplogasteroidea</taxon>
        <taxon>Neodiplogasteridae</taxon>
        <taxon>Pristionchus</taxon>
    </lineage>
</organism>
<reference evidence="1" key="1">
    <citation type="submission" date="2023-10" db="EMBL/GenBank/DDBJ databases">
        <title>Genome assembly of Pristionchus species.</title>
        <authorList>
            <person name="Yoshida K."/>
            <person name="Sommer R.J."/>
        </authorList>
    </citation>
    <scope>NUCLEOTIDE SEQUENCE</scope>
    <source>
        <strain evidence="1">RS5133</strain>
    </source>
</reference>
<comment type="caution">
    <text evidence="1">The sequence shown here is derived from an EMBL/GenBank/DDBJ whole genome shotgun (WGS) entry which is preliminary data.</text>
</comment>
<gene>
    <name evidence="1" type="ORF">PFISCL1PPCAC_14506</name>
</gene>
<evidence type="ECO:0000313" key="2">
    <source>
        <dbReference type="Proteomes" id="UP001432322"/>
    </source>
</evidence>
<name>A0AAV5VUH5_9BILA</name>
<dbReference type="Proteomes" id="UP001432322">
    <property type="component" value="Unassembled WGS sequence"/>
</dbReference>
<dbReference type="InterPro" id="IPR019422">
    <property type="entry name" value="7TM_GPCR_serpentine_rcpt_Srh"/>
</dbReference>
<evidence type="ECO:0000313" key="1">
    <source>
        <dbReference type="EMBL" id="GMT23209.1"/>
    </source>
</evidence>
<proteinExistence type="predicted"/>
<keyword evidence="2" id="KW-1185">Reference proteome</keyword>
<dbReference type="EMBL" id="BTSY01000004">
    <property type="protein sequence ID" value="GMT23209.1"/>
    <property type="molecule type" value="Genomic_DNA"/>
</dbReference>
<feature type="non-terminal residue" evidence="1">
    <location>
        <position position="143"/>
    </location>
</feature>
<dbReference type="AlphaFoldDB" id="A0AAV5VUH5"/>